<proteinExistence type="predicted"/>
<dbReference type="EMBL" id="SULG01000029">
    <property type="protein sequence ID" value="TLD42040.1"/>
    <property type="molecule type" value="Genomic_DNA"/>
</dbReference>
<evidence type="ECO:0000313" key="1">
    <source>
        <dbReference type="EMBL" id="TLD42040.1"/>
    </source>
</evidence>
<accession>A0A533QN75</accession>
<dbReference type="Proteomes" id="UP000319783">
    <property type="component" value="Unassembled WGS sequence"/>
</dbReference>
<protein>
    <submittedName>
        <fullName evidence="1">Uncharacterized protein</fullName>
    </submittedName>
</protein>
<comment type="caution">
    <text evidence="1">The sequence shown here is derived from an EMBL/GenBank/DDBJ whole genome shotgun (WGS) entry which is preliminary data.</text>
</comment>
<dbReference type="AlphaFoldDB" id="A0A533QN75"/>
<evidence type="ECO:0000313" key="2">
    <source>
        <dbReference type="Proteomes" id="UP000319783"/>
    </source>
</evidence>
<name>A0A533QN75_9BACT</name>
<organism evidence="1 2">
    <name type="scientific">Candidatus Jettenia ecosi</name>
    <dbReference type="NCBI Taxonomy" id="2494326"/>
    <lineage>
        <taxon>Bacteria</taxon>
        <taxon>Pseudomonadati</taxon>
        <taxon>Planctomycetota</taxon>
        <taxon>Candidatus Brocadiia</taxon>
        <taxon>Candidatus Brocadiales</taxon>
        <taxon>Candidatus Brocadiaceae</taxon>
        <taxon>Candidatus Jettenia</taxon>
    </lineage>
</organism>
<gene>
    <name evidence="1" type="ORF">JETT_1682</name>
</gene>
<reference evidence="1 2" key="1">
    <citation type="submission" date="2019-04" db="EMBL/GenBank/DDBJ databases">
        <title>Genome of a novel bacterium Candidatus Jettenia ecosi reconstructed from metagenome of an anammox bioreactor.</title>
        <authorList>
            <person name="Mardanov A.V."/>
            <person name="Beletsky A.V."/>
            <person name="Ravin N.V."/>
            <person name="Botchkova E.A."/>
            <person name="Litti Y.V."/>
            <person name="Nozhevnikova A.N."/>
        </authorList>
    </citation>
    <scope>NUCLEOTIDE SEQUENCE [LARGE SCALE GENOMIC DNA]</scope>
    <source>
        <strain evidence="1">J2</strain>
    </source>
</reference>
<sequence>MHQVKDFCIQGTLLLMISFTPFPKPFPGTGVIWRIVP</sequence>